<evidence type="ECO:0000256" key="3">
    <source>
        <dbReference type="ARBA" id="ARBA00022448"/>
    </source>
</evidence>
<evidence type="ECO:0000313" key="13">
    <source>
        <dbReference type="Proteomes" id="UP001171916"/>
    </source>
</evidence>
<dbReference type="SUPFAM" id="SSF74653">
    <property type="entry name" value="TolA/TonB C-terminal domain"/>
    <property type="match status" value="1"/>
</dbReference>
<feature type="domain" description="TonB C-terminal" evidence="11">
    <location>
        <begin position="342"/>
        <end position="438"/>
    </location>
</feature>
<dbReference type="Gene3D" id="3.30.1150.10">
    <property type="match status" value="1"/>
</dbReference>
<keyword evidence="7" id="KW-0653">Protein transport</keyword>
<keyword evidence="5" id="KW-0997">Cell inner membrane</keyword>
<evidence type="ECO:0000256" key="10">
    <source>
        <dbReference type="SAM" id="Phobius"/>
    </source>
</evidence>
<feature type="transmembrane region" description="Helical" evidence="10">
    <location>
        <begin position="38"/>
        <end position="57"/>
    </location>
</feature>
<dbReference type="InterPro" id="IPR008756">
    <property type="entry name" value="Peptidase_M56"/>
</dbReference>
<dbReference type="CDD" id="cd07341">
    <property type="entry name" value="M56_BlaR1_MecR1_like"/>
    <property type="match status" value="1"/>
</dbReference>
<dbReference type="PANTHER" id="PTHR33446">
    <property type="entry name" value="PROTEIN TONB-RELATED"/>
    <property type="match status" value="1"/>
</dbReference>
<dbReference type="Pfam" id="PF05569">
    <property type="entry name" value="Peptidase_M56"/>
    <property type="match status" value="1"/>
</dbReference>
<evidence type="ECO:0000256" key="7">
    <source>
        <dbReference type="ARBA" id="ARBA00022927"/>
    </source>
</evidence>
<dbReference type="Proteomes" id="UP001171916">
    <property type="component" value="Unassembled WGS sequence"/>
</dbReference>
<evidence type="ECO:0000256" key="8">
    <source>
        <dbReference type="ARBA" id="ARBA00022989"/>
    </source>
</evidence>
<accession>A0ABT7YAA0</accession>
<name>A0ABT7YAA0_9BACT</name>
<dbReference type="InterPro" id="IPR003538">
    <property type="entry name" value="TonB"/>
</dbReference>
<evidence type="ECO:0000256" key="6">
    <source>
        <dbReference type="ARBA" id="ARBA00022692"/>
    </source>
</evidence>
<evidence type="ECO:0000259" key="11">
    <source>
        <dbReference type="PROSITE" id="PS52015"/>
    </source>
</evidence>
<dbReference type="InterPro" id="IPR051045">
    <property type="entry name" value="TonB-dependent_transducer"/>
</dbReference>
<evidence type="ECO:0000256" key="5">
    <source>
        <dbReference type="ARBA" id="ARBA00022519"/>
    </source>
</evidence>
<dbReference type="EMBL" id="JAUEPH010000002">
    <property type="protein sequence ID" value="MDN3203455.1"/>
    <property type="molecule type" value="Genomic_DNA"/>
</dbReference>
<protein>
    <submittedName>
        <fullName evidence="12">M56 family metallopeptidase</fullName>
    </submittedName>
</protein>
<dbReference type="Pfam" id="PF03544">
    <property type="entry name" value="TonB_C"/>
    <property type="match status" value="1"/>
</dbReference>
<dbReference type="InterPro" id="IPR037682">
    <property type="entry name" value="TonB_C"/>
</dbReference>
<keyword evidence="3" id="KW-0813">Transport</keyword>
<comment type="subcellular location">
    <subcellularLocation>
        <location evidence="1">Cell inner membrane</location>
        <topology evidence="1">Single-pass membrane protein</topology>
        <orientation evidence="1">Periplasmic side</orientation>
    </subcellularLocation>
</comment>
<proteinExistence type="inferred from homology"/>
<keyword evidence="9 10" id="KW-0472">Membrane</keyword>
<evidence type="ECO:0000313" key="12">
    <source>
        <dbReference type="EMBL" id="MDN3203455.1"/>
    </source>
</evidence>
<dbReference type="InterPro" id="IPR006260">
    <property type="entry name" value="TonB/TolA_C"/>
</dbReference>
<reference evidence="12" key="1">
    <citation type="submission" date="2023-06" db="EMBL/GenBank/DDBJ databases">
        <title>Robiginitalea aurantiacus sp. nov. and Algoriphagus sediminis sp. nov., isolated from coastal sediment.</title>
        <authorList>
            <person name="Zhou Z.Y."/>
            <person name="An J."/>
            <person name="Jia Y.W."/>
            <person name="Du Z.J."/>
        </authorList>
    </citation>
    <scope>NUCLEOTIDE SEQUENCE</scope>
    <source>
        <strain evidence="12">C2-7</strain>
    </source>
</reference>
<evidence type="ECO:0000256" key="9">
    <source>
        <dbReference type="ARBA" id="ARBA00023136"/>
    </source>
</evidence>
<evidence type="ECO:0000256" key="2">
    <source>
        <dbReference type="ARBA" id="ARBA00006555"/>
    </source>
</evidence>
<keyword evidence="13" id="KW-1185">Reference proteome</keyword>
<keyword evidence="8 10" id="KW-1133">Transmembrane helix</keyword>
<comment type="caution">
    <text evidence="12">The sequence shown here is derived from an EMBL/GenBank/DDBJ whole genome shotgun (WGS) entry which is preliminary data.</text>
</comment>
<sequence>MNGIINYLWEFSLILIICWGFYKLVLEKLTFFELNRSFLIGTLLLALITPFLSFKFFTGPDIIREITLPTVFIGEAVDSSPGIWSSFNWTEALLAIYLVGFSVSFIHFLIGLVKSFLLLKLAKRIKTERVTFAIHDQFQPASFFHYILLPEFKPNDSEQRQIILHESIHVEKKHSVDLLLVQIAKVVLWFNPVVYLFEQSLREVHEFQADQGVTQSYSSFDYSRLLVRLVSGQRSIQCIHHFSQFQTKKRIIMMNKKKSDQNQKGRFLMVIPLVAILIFAFACEQELSDSSPVVTEEISDIQPNSEETIILENSTPEEVIIEQISPDAEVFDVVEQPPLPSGGMEGWIEYLTSNLEYPEQARKMGIEGMVMLSFIVNEDGSISNTEVLRGIGAGCDAEALRVINQAPNWQPGLQRGKNVKVRMRLPINFKLGSGEKGLSSLGLFEHKFAGFELSPNGLKPAQASVKPMVSQGAC</sequence>
<gene>
    <name evidence="12" type="ORF">QVH07_04820</name>
</gene>
<comment type="similarity">
    <text evidence="2">Belongs to the TonB family.</text>
</comment>
<organism evidence="12 13">
    <name type="scientific">Algoriphagus sediminis</name>
    <dbReference type="NCBI Taxonomy" id="3057113"/>
    <lineage>
        <taxon>Bacteria</taxon>
        <taxon>Pseudomonadati</taxon>
        <taxon>Bacteroidota</taxon>
        <taxon>Cytophagia</taxon>
        <taxon>Cytophagales</taxon>
        <taxon>Cyclobacteriaceae</taxon>
        <taxon>Algoriphagus</taxon>
    </lineage>
</organism>
<dbReference type="PROSITE" id="PS52015">
    <property type="entry name" value="TONB_CTD"/>
    <property type="match status" value="1"/>
</dbReference>
<dbReference type="NCBIfam" id="TIGR01352">
    <property type="entry name" value="tonB_Cterm"/>
    <property type="match status" value="1"/>
</dbReference>
<evidence type="ECO:0000256" key="4">
    <source>
        <dbReference type="ARBA" id="ARBA00022475"/>
    </source>
</evidence>
<keyword evidence="6 10" id="KW-0812">Transmembrane</keyword>
<evidence type="ECO:0000256" key="1">
    <source>
        <dbReference type="ARBA" id="ARBA00004383"/>
    </source>
</evidence>
<feature type="transmembrane region" description="Helical" evidence="10">
    <location>
        <begin position="6"/>
        <end position="26"/>
    </location>
</feature>
<dbReference type="RefSeq" id="WP_289999016.1">
    <property type="nucleotide sequence ID" value="NZ_JAUEPH010000002.1"/>
</dbReference>
<dbReference type="PANTHER" id="PTHR33446:SF2">
    <property type="entry name" value="PROTEIN TONB"/>
    <property type="match status" value="1"/>
</dbReference>
<dbReference type="PRINTS" id="PR01374">
    <property type="entry name" value="TONBPROTEIN"/>
</dbReference>
<feature type="transmembrane region" description="Helical" evidence="10">
    <location>
        <begin position="265"/>
        <end position="282"/>
    </location>
</feature>
<feature type="transmembrane region" description="Helical" evidence="10">
    <location>
        <begin position="94"/>
        <end position="119"/>
    </location>
</feature>
<keyword evidence="4" id="KW-1003">Cell membrane</keyword>